<reference evidence="2" key="1">
    <citation type="journal article" date="2015" name="Nature">
        <title>Complex archaea that bridge the gap between prokaryotes and eukaryotes.</title>
        <authorList>
            <person name="Spang A."/>
            <person name="Saw J.H."/>
            <person name="Jorgensen S.L."/>
            <person name="Zaremba-Niedzwiedzka K."/>
            <person name="Martijn J."/>
            <person name="Lind A.E."/>
            <person name="van Eijk R."/>
            <person name="Schleper C."/>
            <person name="Guy L."/>
            <person name="Ettema T.J."/>
        </authorList>
    </citation>
    <scope>NUCLEOTIDE SEQUENCE</scope>
</reference>
<keyword evidence="1" id="KW-0472">Membrane</keyword>
<gene>
    <name evidence="2" type="ORF">LCGC14_1680330</name>
</gene>
<protein>
    <submittedName>
        <fullName evidence="2">Uncharacterized protein</fullName>
    </submittedName>
</protein>
<feature type="transmembrane region" description="Helical" evidence="1">
    <location>
        <begin position="205"/>
        <end position="226"/>
    </location>
</feature>
<feature type="transmembrane region" description="Helical" evidence="1">
    <location>
        <begin position="163"/>
        <end position="184"/>
    </location>
</feature>
<organism evidence="2">
    <name type="scientific">marine sediment metagenome</name>
    <dbReference type="NCBI Taxonomy" id="412755"/>
    <lineage>
        <taxon>unclassified sequences</taxon>
        <taxon>metagenomes</taxon>
        <taxon>ecological metagenomes</taxon>
    </lineage>
</organism>
<proteinExistence type="predicted"/>
<name>A0A0F9HNW1_9ZZZZ</name>
<evidence type="ECO:0000256" key="1">
    <source>
        <dbReference type="SAM" id="Phobius"/>
    </source>
</evidence>
<accession>A0A0F9HNW1</accession>
<feature type="transmembrane region" description="Helical" evidence="1">
    <location>
        <begin position="88"/>
        <end position="105"/>
    </location>
</feature>
<keyword evidence="1" id="KW-1133">Transmembrane helix</keyword>
<keyword evidence="1" id="KW-0812">Transmembrane</keyword>
<dbReference type="EMBL" id="LAZR01014552">
    <property type="protein sequence ID" value="KKM16986.1"/>
    <property type="molecule type" value="Genomic_DNA"/>
</dbReference>
<comment type="caution">
    <text evidence="2">The sequence shown here is derived from an EMBL/GenBank/DDBJ whole genome shotgun (WGS) entry which is preliminary data.</text>
</comment>
<feature type="transmembrane region" description="Helical" evidence="1">
    <location>
        <begin position="47"/>
        <end position="68"/>
    </location>
</feature>
<dbReference type="AlphaFoldDB" id="A0A0F9HNW1"/>
<feature type="transmembrane region" description="Helical" evidence="1">
    <location>
        <begin position="126"/>
        <end position="157"/>
    </location>
</feature>
<feature type="transmembrane region" description="Helical" evidence="1">
    <location>
        <begin position="12"/>
        <end position="35"/>
    </location>
</feature>
<sequence>MSTLLMGAFTSLGLGALTVIHPCPLSTNIAAISFLYGWKQHYKNRILIALLFVLGEIITFAVLGIFISHGVLNIPIAANFLQIYMRQLLGPILIIVGMILSGILLPRQYTIRIPAHFLQGLAKFGIIGGFVLGILIALSFCPMSAAIFFGVLIPLAISSNNVVLYPVFFGIGSSIPLLLTVIVISQSAALFDRSFLIKKSVERKLREFAGIAMILIGIFMSLRYIFKIL</sequence>
<evidence type="ECO:0000313" key="2">
    <source>
        <dbReference type="EMBL" id="KKM16986.1"/>
    </source>
</evidence>